<keyword evidence="1" id="KW-0812">Transmembrane</keyword>
<dbReference type="Pfam" id="PF01565">
    <property type="entry name" value="FAD_binding_4"/>
    <property type="match status" value="1"/>
</dbReference>
<dbReference type="InterPro" id="IPR016166">
    <property type="entry name" value="FAD-bd_PCMH"/>
</dbReference>
<dbReference type="PANTHER" id="PTHR43762">
    <property type="entry name" value="L-GULONOLACTONE OXIDASE"/>
    <property type="match status" value="1"/>
</dbReference>
<proteinExistence type="predicted"/>
<dbReference type="SUPFAM" id="SSF56176">
    <property type="entry name" value="FAD-binding/transporter-associated domain-like"/>
    <property type="match status" value="1"/>
</dbReference>
<name>A0A0A2AIM3_PROMR</name>
<dbReference type="Proteomes" id="UP000030533">
    <property type="component" value="Unassembled WGS sequence"/>
</dbReference>
<dbReference type="InterPro" id="IPR036318">
    <property type="entry name" value="FAD-bd_PCMH-like_sf"/>
</dbReference>
<keyword evidence="1" id="KW-1133">Transmembrane helix</keyword>
<accession>A0A0A2AIM3</accession>
<dbReference type="GO" id="GO:0016899">
    <property type="term" value="F:oxidoreductase activity, acting on the CH-OH group of donors, oxygen as acceptor"/>
    <property type="evidence" value="ECO:0007669"/>
    <property type="project" value="InterPro"/>
</dbReference>
<feature type="transmembrane region" description="Helical" evidence="1">
    <location>
        <begin position="162"/>
        <end position="183"/>
    </location>
</feature>
<evidence type="ECO:0000313" key="3">
    <source>
        <dbReference type="EMBL" id="KGG00284.1"/>
    </source>
</evidence>
<feature type="domain" description="FAD-binding PCMH-type" evidence="2">
    <location>
        <begin position="20"/>
        <end position="186"/>
    </location>
</feature>
<gene>
    <name evidence="3" type="ORF">EU98_1816</name>
</gene>
<sequence length="450" mass="51607">MSLGKNKMKNLEIISGWGLYPRIQANIIKPKTIKELRDAILSNSFIARGNGRSYGDSAINQFNTIEMTEFNRFLHFNEKEGLVIAQAGILLKDIIETFLPKGWFPPVTPGTKYVTLGGMVAANVHGKNHYKSGTFSKYIKWIEIIDHNGEIIKCSRKKNSELFLWTIGGMGLTGIILNVAFYLKRIKTAWINQSKLVSKNINQTFEFFESNIDSSYSVAWIDCYAKGLNIGRSVLMLGEHAELDDINSYKKLSPFKTFKKRKLSIPFFFPSFVLSNFSVKIFNSLNFIVSKISRRKAIVDWDTFFYPLDKILNWNKIYGSKGFAQFQCVIPLSVSKKAITEMLNLISNSKSSSFLAVLKRFGQDESHFSFPMEGYSLSLDFPINKENLLLINSLDEITIKYDGRFYLVKDSRMKKKTFESSDLRIKNFKAFREDNLSKKFRSCQTDRLGL</sequence>
<evidence type="ECO:0000256" key="1">
    <source>
        <dbReference type="SAM" id="Phobius"/>
    </source>
</evidence>
<protein>
    <submittedName>
        <fullName evidence="3">Putative oxidoreductase</fullName>
    </submittedName>
</protein>
<organism evidence="3 4">
    <name type="scientific">Prochlorococcus marinus str. MIT 9314</name>
    <dbReference type="NCBI Taxonomy" id="167548"/>
    <lineage>
        <taxon>Bacteria</taxon>
        <taxon>Bacillati</taxon>
        <taxon>Cyanobacteriota</taxon>
        <taxon>Cyanophyceae</taxon>
        <taxon>Synechococcales</taxon>
        <taxon>Prochlorococcaceae</taxon>
        <taxon>Prochlorococcus</taxon>
    </lineage>
</organism>
<dbReference type="AlphaFoldDB" id="A0A0A2AIM3"/>
<dbReference type="EMBL" id="JNAO01000013">
    <property type="protein sequence ID" value="KGG00284.1"/>
    <property type="molecule type" value="Genomic_DNA"/>
</dbReference>
<keyword evidence="1" id="KW-0472">Membrane</keyword>
<dbReference type="STRING" id="167548.EU98_1816"/>
<comment type="caution">
    <text evidence="3">The sequence shown here is derived from an EMBL/GenBank/DDBJ whole genome shotgun (WGS) entry which is preliminary data.</text>
</comment>
<evidence type="ECO:0000313" key="4">
    <source>
        <dbReference type="Proteomes" id="UP000030533"/>
    </source>
</evidence>
<dbReference type="PROSITE" id="PS51387">
    <property type="entry name" value="FAD_PCMH"/>
    <property type="match status" value="1"/>
</dbReference>
<dbReference type="InterPro" id="IPR006094">
    <property type="entry name" value="Oxid_FAD_bind_N"/>
</dbReference>
<dbReference type="InterPro" id="IPR016169">
    <property type="entry name" value="FAD-bd_PCMH_sub2"/>
</dbReference>
<evidence type="ECO:0000259" key="2">
    <source>
        <dbReference type="PROSITE" id="PS51387"/>
    </source>
</evidence>
<dbReference type="Gene3D" id="3.30.465.10">
    <property type="match status" value="1"/>
</dbReference>
<dbReference type="PANTHER" id="PTHR43762:SF1">
    <property type="entry name" value="D-ARABINONO-1,4-LACTONE OXIDASE"/>
    <property type="match status" value="1"/>
</dbReference>
<dbReference type="InterPro" id="IPR010031">
    <property type="entry name" value="FAD_lactone_oxidase-like"/>
</dbReference>
<dbReference type="GO" id="GO:0071949">
    <property type="term" value="F:FAD binding"/>
    <property type="evidence" value="ECO:0007669"/>
    <property type="project" value="InterPro"/>
</dbReference>
<reference evidence="4" key="1">
    <citation type="journal article" date="2014" name="Sci. Data">
        <title>Genomes of diverse isolates of the marine cyanobacterium Prochlorococcus.</title>
        <authorList>
            <person name="Biller S."/>
            <person name="Berube P."/>
            <person name="Thompson J."/>
            <person name="Kelly L."/>
            <person name="Roggensack S."/>
            <person name="Awad L."/>
            <person name="Roache-Johnson K."/>
            <person name="Ding H."/>
            <person name="Giovannoni S.J."/>
            <person name="Moore L.R."/>
            <person name="Chisholm S.W."/>
        </authorList>
    </citation>
    <scope>NUCLEOTIDE SEQUENCE [LARGE SCALE GENOMIC DNA]</scope>
    <source>
        <strain evidence="4">MIT 9314</strain>
    </source>
</reference>
<dbReference type="eggNOG" id="COG0277">
    <property type="taxonomic scope" value="Bacteria"/>
</dbReference>